<dbReference type="SUPFAM" id="SSF103473">
    <property type="entry name" value="MFS general substrate transporter"/>
    <property type="match status" value="2"/>
</dbReference>
<feature type="transmembrane region" description="Helical" evidence="11">
    <location>
        <begin position="239"/>
        <end position="258"/>
    </location>
</feature>
<reference evidence="13" key="1">
    <citation type="journal article" date="2023" name="Mol. Phylogenet. Evol.">
        <title>Genome-scale phylogeny and comparative genomics of the fungal order Sordariales.</title>
        <authorList>
            <person name="Hensen N."/>
            <person name="Bonometti L."/>
            <person name="Westerberg I."/>
            <person name="Brannstrom I.O."/>
            <person name="Guillou S."/>
            <person name="Cros-Aarteil S."/>
            <person name="Calhoun S."/>
            <person name="Haridas S."/>
            <person name="Kuo A."/>
            <person name="Mondo S."/>
            <person name="Pangilinan J."/>
            <person name="Riley R."/>
            <person name="LaButti K."/>
            <person name="Andreopoulos B."/>
            <person name="Lipzen A."/>
            <person name="Chen C."/>
            <person name="Yan M."/>
            <person name="Daum C."/>
            <person name="Ng V."/>
            <person name="Clum A."/>
            <person name="Steindorff A."/>
            <person name="Ohm R.A."/>
            <person name="Martin F."/>
            <person name="Silar P."/>
            <person name="Natvig D.O."/>
            <person name="Lalanne C."/>
            <person name="Gautier V."/>
            <person name="Ament-Velasquez S.L."/>
            <person name="Kruys A."/>
            <person name="Hutchinson M.I."/>
            <person name="Powell A.J."/>
            <person name="Barry K."/>
            <person name="Miller A.N."/>
            <person name="Grigoriev I.V."/>
            <person name="Debuchy R."/>
            <person name="Gladieux P."/>
            <person name="Hiltunen Thoren M."/>
            <person name="Johannesson H."/>
        </authorList>
    </citation>
    <scope>NUCLEOTIDE SEQUENCE</scope>
    <source>
        <strain evidence="13">PSN309</strain>
    </source>
</reference>
<dbReference type="GO" id="GO:0005886">
    <property type="term" value="C:plasma membrane"/>
    <property type="evidence" value="ECO:0007669"/>
    <property type="project" value="TreeGrafter"/>
</dbReference>
<keyword evidence="4 11" id="KW-0812">Transmembrane</keyword>
<keyword evidence="14" id="KW-1185">Reference proteome</keyword>
<dbReference type="PANTHER" id="PTHR23501:SF102">
    <property type="entry name" value="DRUG TRANSPORTER, PUTATIVE (AFU_ORTHOLOGUE AFUA_3G08530)-RELATED"/>
    <property type="match status" value="1"/>
</dbReference>
<evidence type="ECO:0000256" key="9">
    <source>
        <dbReference type="ARBA" id="ARBA00083178"/>
    </source>
</evidence>
<feature type="transmembrane region" description="Helical" evidence="11">
    <location>
        <begin position="550"/>
        <end position="567"/>
    </location>
</feature>
<feature type="transmembrane region" description="Helical" evidence="11">
    <location>
        <begin position="172"/>
        <end position="193"/>
    </location>
</feature>
<evidence type="ECO:0000256" key="4">
    <source>
        <dbReference type="ARBA" id="ARBA00022692"/>
    </source>
</evidence>
<protein>
    <recommendedName>
        <fullName evidence="8">Efflux pump dotC</fullName>
    </recommendedName>
    <alternativeName>
        <fullName evidence="9">Dothistromin biosynthesis protein C</fullName>
    </alternativeName>
</protein>
<dbReference type="FunFam" id="1.20.1250.20:FF:000196">
    <property type="entry name" value="MFS toxin efflux pump (AflT)"/>
    <property type="match status" value="1"/>
</dbReference>
<dbReference type="PANTHER" id="PTHR23501">
    <property type="entry name" value="MAJOR FACILITATOR SUPERFAMILY"/>
    <property type="match status" value="1"/>
</dbReference>
<dbReference type="InterPro" id="IPR020846">
    <property type="entry name" value="MFS_dom"/>
</dbReference>
<dbReference type="FunFam" id="1.20.1720.10:FF:000014">
    <property type="entry name" value="MFS drug transporter, putative"/>
    <property type="match status" value="1"/>
</dbReference>
<feature type="compositionally biased region" description="Polar residues" evidence="10">
    <location>
        <begin position="42"/>
        <end position="51"/>
    </location>
</feature>
<comment type="similarity">
    <text evidence="2">Belongs to the major facilitator superfamily. TCR/Tet family.</text>
</comment>
<dbReference type="GO" id="GO:0022857">
    <property type="term" value="F:transmembrane transporter activity"/>
    <property type="evidence" value="ECO:0007669"/>
    <property type="project" value="InterPro"/>
</dbReference>
<feature type="region of interest" description="Disordered" evidence="10">
    <location>
        <begin position="584"/>
        <end position="604"/>
    </location>
</feature>
<sequence length="604" mass="63875">MATQLETITATAAPPIAAADNGNLIIELHSLPNADNITKSTIAAPPETTTNPMPPSSETTKPPSPETPQNAAFSTPRSKTLLLAPLCLSVLLSSLDLTIITPAIPTIVSSFSSPSGLIWIGSSFILAHTAVTPLWGSVSDIFGRKPVMLLSQAIFFGASLLCALASNMDMLIVGRALQGVGASGMGMMVNVIICDSFSLRDRGLYLAVTSGVWAVGSAVGPVLGGVFTTELNWRWCFWINLPIGAAVILTLAFFLSIPSPKTPVMSGLKAIDWTGTVLIIGGTLMVLLGLDFGDVFFPWTSATVLCLLMIGSAVLGLFFLNEWKLATNPLFPLRLFSNRSTSAAYGVFGLNAYVFMGLAYYLPLYSQSVLGADALASGVHLVPLIVACSLAAVVAGVVIQKTGRYLPVMYIAQGFLILGVGLFISLDAERNLPKLFGFEILVGIGVGMNMEPPILAAQAAATELDTAAVIATMGFCRSIATAISVVVGGVIFQNEMNSKSHGLVQQLGPEMAEVFSGDKASGAVDLIHELGAEEQVVVRGTYFEALRTVWIMYVAFAGLSLIVNLMIKGHELSKEHKKVVLGVDRGKTEQHEQQRHADESGGRT</sequence>
<dbReference type="Gene3D" id="1.20.1720.10">
    <property type="entry name" value="Multidrug resistance protein D"/>
    <property type="match status" value="1"/>
</dbReference>
<evidence type="ECO:0000259" key="12">
    <source>
        <dbReference type="PROSITE" id="PS50850"/>
    </source>
</evidence>
<evidence type="ECO:0000256" key="5">
    <source>
        <dbReference type="ARBA" id="ARBA00022989"/>
    </source>
</evidence>
<gene>
    <name evidence="13" type="ORF">QBC35DRAFT_496687</name>
</gene>
<dbReference type="InterPro" id="IPR036259">
    <property type="entry name" value="MFS_trans_sf"/>
</dbReference>
<evidence type="ECO:0000256" key="1">
    <source>
        <dbReference type="ARBA" id="ARBA00004128"/>
    </source>
</evidence>
<feature type="transmembrane region" description="Helical" evidence="11">
    <location>
        <begin position="147"/>
        <end position="166"/>
    </location>
</feature>
<keyword evidence="5 11" id="KW-1133">Transmembrane helix</keyword>
<feature type="transmembrane region" description="Helical" evidence="11">
    <location>
        <begin position="342"/>
        <end position="362"/>
    </location>
</feature>
<name>A0AAN7AJV8_9PEZI</name>
<dbReference type="InterPro" id="IPR011701">
    <property type="entry name" value="MFS"/>
</dbReference>
<comment type="subcellular location">
    <subcellularLocation>
        <location evidence="1">Vacuole membrane</location>
        <topology evidence="1">Multi-pass membrane protein</topology>
    </subcellularLocation>
</comment>
<feature type="domain" description="Major facilitator superfamily (MFS) profile" evidence="12">
    <location>
        <begin position="82"/>
        <end position="572"/>
    </location>
</feature>
<reference evidence="13" key="2">
    <citation type="submission" date="2023-05" db="EMBL/GenBank/DDBJ databases">
        <authorList>
            <consortium name="Lawrence Berkeley National Laboratory"/>
            <person name="Steindorff A."/>
            <person name="Hensen N."/>
            <person name="Bonometti L."/>
            <person name="Westerberg I."/>
            <person name="Brannstrom I.O."/>
            <person name="Guillou S."/>
            <person name="Cros-Aarteil S."/>
            <person name="Calhoun S."/>
            <person name="Haridas S."/>
            <person name="Kuo A."/>
            <person name="Mondo S."/>
            <person name="Pangilinan J."/>
            <person name="Riley R."/>
            <person name="Labutti K."/>
            <person name="Andreopoulos B."/>
            <person name="Lipzen A."/>
            <person name="Chen C."/>
            <person name="Yanf M."/>
            <person name="Daum C."/>
            <person name="Ng V."/>
            <person name="Clum A."/>
            <person name="Ohm R."/>
            <person name="Martin F."/>
            <person name="Silar P."/>
            <person name="Natvig D."/>
            <person name="Lalanne C."/>
            <person name="Gautier V."/>
            <person name="Ament-Velasquez S.L."/>
            <person name="Kruys A."/>
            <person name="Hutchinson M.I."/>
            <person name="Powell A.J."/>
            <person name="Barry K."/>
            <person name="Miller A.N."/>
            <person name="Grigoriev I.V."/>
            <person name="Debuchy R."/>
            <person name="Gladieux P."/>
            <person name="Thoren M.H."/>
            <person name="Johannesson H."/>
        </authorList>
    </citation>
    <scope>NUCLEOTIDE SEQUENCE</scope>
    <source>
        <strain evidence="13">PSN309</strain>
    </source>
</reference>
<evidence type="ECO:0000256" key="10">
    <source>
        <dbReference type="SAM" id="MobiDB-lite"/>
    </source>
</evidence>
<feature type="transmembrane region" description="Helical" evidence="11">
    <location>
        <begin position="467"/>
        <end position="492"/>
    </location>
</feature>
<feature type="transmembrane region" description="Helical" evidence="11">
    <location>
        <begin position="296"/>
        <end position="321"/>
    </location>
</feature>
<evidence type="ECO:0000256" key="3">
    <source>
        <dbReference type="ARBA" id="ARBA00022448"/>
    </source>
</evidence>
<evidence type="ECO:0000256" key="2">
    <source>
        <dbReference type="ARBA" id="ARBA00007520"/>
    </source>
</evidence>
<keyword evidence="3" id="KW-0813">Transport</keyword>
<feature type="transmembrane region" description="Helical" evidence="11">
    <location>
        <begin position="270"/>
        <end position="290"/>
    </location>
</feature>
<dbReference type="Pfam" id="PF07690">
    <property type="entry name" value="MFS_1"/>
    <property type="match status" value="1"/>
</dbReference>
<evidence type="ECO:0000256" key="11">
    <source>
        <dbReference type="SAM" id="Phobius"/>
    </source>
</evidence>
<feature type="transmembrane region" description="Helical" evidence="11">
    <location>
        <begin position="405"/>
        <end position="424"/>
    </location>
</feature>
<dbReference type="EMBL" id="MU864390">
    <property type="protein sequence ID" value="KAK4188260.1"/>
    <property type="molecule type" value="Genomic_DNA"/>
</dbReference>
<evidence type="ECO:0000313" key="13">
    <source>
        <dbReference type="EMBL" id="KAK4188260.1"/>
    </source>
</evidence>
<proteinExistence type="inferred from homology"/>
<dbReference type="PROSITE" id="PS50850">
    <property type="entry name" value="MFS"/>
    <property type="match status" value="1"/>
</dbReference>
<comment type="function">
    <text evidence="7">Efflux pump; part of the gene cluster that mediates the biosynthesis of dothistromin (DOTH), a polyketide toxin very similar in structure to the aflatoxin precursor, versicolorin B. One function of dotC may be to transport early-stage dothistromin biosynthetic intermediates from the cytoplasm into vacuoles, thereby affecting the rate of dothistromin production.</text>
</comment>
<evidence type="ECO:0000256" key="8">
    <source>
        <dbReference type="ARBA" id="ARBA00069956"/>
    </source>
</evidence>
<dbReference type="Gene3D" id="1.20.1250.20">
    <property type="entry name" value="MFS general substrate transporter like domains"/>
    <property type="match status" value="1"/>
</dbReference>
<evidence type="ECO:0000313" key="14">
    <source>
        <dbReference type="Proteomes" id="UP001302126"/>
    </source>
</evidence>
<feature type="region of interest" description="Disordered" evidence="10">
    <location>
        <begin position="42"/>
        <end position="73"/>
    </location>
</feature>
<accession>A0AAN7AJV8</accession>
<dbReference type="GO" id="GO:0005774">
    <property type="term" value="C:vacuolar membrane"/>
    <property type="evidence" value="ECO:0007669"/>
    <property type="project" value="UniProtKB-SubCell"/>
</dbReference>
<dbReference type="PRINTS" id="PR01036">
    <property type="entry name" value="TCRTETB"/>
</dbReference>
<evidence type="ECO:0000256" key="7">
    <source>
        <dbReference type="ARBA" id="ARBA00057269"/>
    </source>
</evidence>
<comment type="caution">
    <text evidence="13">The sequence shown here is derived from an EMBL/GenBank/DDBJ whole genome shotgun (WGS) entry which is preliminary data.</text>
</comment>
<organism evidence="13 14">
    <name type="scientific">Podospora australis</name>
    <dbReference type="NCBI Taxonomy" id="1536484"/>
    <lineage>
        <taxon>Eukaryota</taxon>
        <taxon>Fungi</taxon>
        <taxon>Dikarya</taxon>
        <taxon>Ascomycota</taxon>
        <taxon>Pezizomycotina</taxon>
        <taxon>Sordariomycetes</taxon>
        <taxon>Sordariomycetidae</taxon>
        <taxon>Sordariales</taxon>
        <taxon>Podosporaceae</taxon>
        <taxon>Podospora</taxon>
    </lineage>
</organism>
<dbReference type="CDD" id="cd17502">
    <property type="entry name" value="MFS_Azr1_MDR_like"/>
    <property type="match status" value="1"/>
</dbReference>
<feature type="transmembrane region" description="Helical" evidence="11">
    <location>
        <begin position="116"/>
        <end position="135"/>
    </location>
</feature>
<dbReference type="AlphaFoldDB" id="A0AAN7AJV8"/>
<keyword evidence="6 11" id="KW-0472">Membrane</keyword>
<feature type="transmembrane region" description="Helical" evidence="11">
    <location>
        <begin position="374"/>
        <end position="398"/>
    </location>
</feature>
<feature type="transmembrane region" description="Helical" evidence="11">
    <location>
        <begin position="205"/>
        <end position="227"/>
    </location>
</feature>
<dbReference type="Proteomes" id="UP001302126">
    <property type="component" value="Unassembled WGS sequence"/>
</dbReference>
<feature type="transmembrane region" description="Helical" evidence="11">
    <location>
        <begin position="81"/>
        <end position="104"/>
    </location>
</feature>
<evidence type="ECO:0000256" key="6">
    <source>
        <dbReference type="ARBA" id="ARBA00023136"/>
    </source>
</evidence>
<feature type="transmembrane region" description="Helical" evidence="11">
    <location>
        <begin position="436"/>
        <end position="455"/>
    </location>
</feature>